<organism evidence="1 2">
    <name type="scientific">Eshraghiella crossota DSM 2876</name>
    <dbReference type="NCBI Taxonomy" id="511680"/>
    <lineage>
        <taxon>Bacteria</taxon>
        <taxon>Bacillati</taxon>
        <taxon>Bacillota</taxon>
        <taxon>Clostridia</taxon>
        <taxon>Lachnospirales</taxon>
        <taxon>Lachnospiraceae</taxon>
        <taxon>Eshraghiella</taxon>
    </lineage>
</organism>
<gene>
    <name evidence="1" type="ORF">BUTYVIB_02227</name>
</gene>
<dbReference type="AlphaFoldDB" id="D4S2A5"/>
<reference evidence="1 2" key="1">
    <citation type="submission" date="2010-02" db="EMBL/GenBank/DDBJ databases">
        <authorList>
            <person name="Weinstock G."/>
            <person name="Sodergren E."/>
            <person name="Clifton S."/>
            <person name="Fulton L."/>
            <person name="Fulton B."/>
            <person name="Courtney L."/>
            <person name="Fronick C."/>
            <person name="Harrison M."/>
            <person name="Strong C."/>
            <person name="Farmer C."/>
            <person name="Delahaunty K."/>
            <person name="Markovic C."/>
            <person name="Hall O."/>
            <person name="Minx P."/>
            <person name="Tomlinson C."/>
            <person name="Mitreva M."/>
            <person name="Nelson J."/>
            <person name="Hou S."/>
            <person name="Wollam A."/>
            <person name="Pepin K.H."/>
            <person name="Johnson M."/>
            <person name="Bhonagiri V."/>
            <person name="Zhang X."/>
            <person name="Suruliraj S."/>
            <person name="Warren W."/>
            <person name="Chinwalla A."/>
            <person name="Mardis E.R."/>
            <person name="Wilson R.K."/>
        </authorList>
    </citation>
    <scope>NUCLEOTIDE SEQUENCE [LARGE SCALE GENOMIC DNA]</scope>
    <source>
        <strain evidence="1 2">DSM 2876</strain>
    </source>
</reference>
<evidence type="ECO:0000313" key="2">
    <source>
        <dbReference type="Proteomes" id="UP000006238"/>
    </source>
</evidence>
<comment type="caution">
    <text evidence="1">The sequence shown here is derived from an EMBL/GenBank/DDBJ whole genome shotgun (WGS) entry which is preliminary data.</text>
</comment>
<name>D4S2A5_9FIRM</name>
<accession>D4S2A5</accession>
<proteinExistence type="predicted"/>
<dbReference type="Proteomes" id="UP000006238">
    <property type="component" value="Unassembled WGS sequence"/>
</dbReference>
<sequence>MTIWQKLHRIQKLDYWFISYAKKNWYSDFITTIAPLLNEKENTIW</sequence>
<keyword evidence="2" id="KW-1185">Reference proteome</keyword>
<dbReference type="EMBL" id="ABWN01000037">
    <property type="protein sequence ID" value="EFF67662.1"/>
    <property type="molecule type" value="Genomic_DNA"/>
</dbReference>
<protein>
    <submittedName>
        <fullName evidence="1">Uncharacterized protein</fullName>
    </submittedName>
</protein>
<dbReference type="HOGENOM" id="CLU_3197234_0_0_9"/>
<evidence type="ECO:0000313" key="1">
    <source>
        <dbReference type="EMBL" id="EFF67662.1"/>
    </source>
</evidence>